<dbReference type="Proteomes" id="UP000044602">
    <property type="component" value="Unassembled WGS sequence"/>
</dbReference>
<evidence type="ECO:0000313" key="1">
    <source>
        <dbReference type="EMBL" id="CRK33830.1"/>
    </source>
</evidence>
<gene>
    <name evidence="1" type="ORF">BN1708_019313</name>
</gene>
<accession>A0A0G4MIJ4</accession>
<reference evidence="1 2" key="1">
    <citation type="submission" date="2015-05" db="EMBL/GenBank/DDBJ databases">
        <authorList>
            <person name="Wang D.B."/>
            <person name="Wang M."/>
        </authorList>
    </citation>
    <scope>NUCLEOTIDE SEQUENCE [LARGE SCALE GENOMIC DNA]</scope>
    <source>
        <strain evidence="1">VL1</strain>
    </source>
</reference>
<name>A0A0G4MIJ4_VERLO</name>
<sequence>HLLLRLHRQD</sequence>
<keyword evidence="2" id="KW-1185">Reference proteome</keyword>
<dbReference type="EMBL" id="CVQH01022655">
    <property type="protein sequence ID" value="CRK33830.1"/>
    <property type="molecule type" value="Genomic_DNA"/>
</dbReference>
<evidence type="ECO:0000313" key="2">
    <source>
        <dbReference type="Proteomes" id="UP000044602"/>
    </source>
</evidence>
<proteinExistence type="predicted"/>
<feature type="non-terminal residue" evidence="1">
    <location>
        <position position="1"/>
    </location>
</feature>
<organism evidence="1 2">
    <name type="scientific">Verticillium longisporum</name>
    <name type="common">Verticillium dahliae var. longisporum</name>
    <dbReference type="NCBI Taxonomy" id="100787"/>
    <lineage>
        <taxon>Eukaryota</taxon>
        <taxon>Fungi</taxon>
        <taxon>Dikarya</taxon>
        <taxon>Ascomycota</taxon>
        <taxon>Pezizomycotina</taxon>
        <taxon>Sordariomycetes</taxon>
        <taxon>Hypocreomycetidae</taxon>
        <taxon>Glomerellales</taxon>
        <taxon>Plectosphaerellaceae</taxon>
        <taxon>Verticillium</taxon>
    </lineage>
</organism>
<protein>
    <submittedName>
        <fullName evidence="1">Uncharacterized protein</fullName>
    </submittedName>
</protein>